<evidence type="ECO:0000259" key="5">
    <source>
        <dbReference type="PROSITE" id="PS50042"/>
    </source>
</evidence>
<dbReference type="InterPro" id="IPR036390">
    <property type="entry name" value="WH_DNA-bd_sf"/>
</dbReference>
<dbReference type="EMBL" id="JBHSGR010000013">
    <property type="protein sequence ID" value="MFC4694299.1"/>
    <property type="molecule type" value="Genomic_DNA"/>
</dbReference>
<proteinExistence type="predicted"/>
<feature type="domain" description="Cyclic nucleotide-binding" evidence="5">
    <location>
        <begin position="28"/>
        <end position="108"/>
    </location>
</feature>
<dbReference type="SUPFAM" id="SSF51206">
    <property type="entry name" value="cAMP-binding domain-like"/>
    <property type="match status" value="1"/>
</dbReference>
<dbReference type="PANTHER" id="PTHR24567:SF74">
    <property type="entry name" value="HTH-TYPE TRANSCRIPTIONAL REGULATOR ARCR"/>
    <property type="match status" value="1"/>
</dbReference>
<sequence>MTPPDHPREEARHAPRRRDTEDPRRNLILRALPDEEYERLRPALRPVTLQVRDQLYRRDGDIDAVYFPVDGVLSVVASVDGEPAVEVATVGYEGVSGLPVFLGAATSPHDCFCQVAGDALCLPTADLRRFLSDDGALHDLLHRYTQTMVVQLSQNVACNRLHSTEERCARWLLQTRDRVGANEFQLTQDFLGQMLGVRRGTVSLVAGLLQQAGLIRYSRGRITVVDPEHLHEAACECYDVVQAENRRVGLVPEPPDGATTGHSPGD</sequence>
<name>A0ABV9LJP8_9ACTN</name>
<dbReference type="PROSITE" id="PS50042">
    <property type="entry name" value="CNMP_BINDING_3"/>
    <property type="match status" value="1"/>
</dbReference>
<evidence type="ECO:0000313" key="7">
    <source>
        <dbReference type="EMBL" id="MFC4694299.1"/>
    </source>
</evidence>
<accession>A0ABV9LJP8</accession>
<keyword evidence="8" id="KW-1185">Reference proteome</keyword>
<dbReference type="Proteomes" id="UP001596025">
    <property type="component" value="Unassembled WGS sequence"/>
</dbReference>
<dbReference type="Gene3D" id="2.60.120.10">
    <property type="entry name" value="Jelly Rolls"/>
    <property type="match status" value="1"/>
</dbReference>
<dbReference type="PROSITE" id="PS51063">
    <property type="entry name" value="HTH_CRP_2"/>
    <property type="match status" value="1"/>
</dbReference>
<reference evidence="8" key="1">
    <citation type="journal article" date="2019" name="Int. J. Syst. Evol. Microbiol.">
        <title>The Global Catalogue of Microorganisms (GCM) 10K type strain sequencing project: providing services to taxonomists for standard genome sequencing and annotation.</title>
        <authorList>
            <consortium name="The Broad Institute Genomics Platform"/>
            <consortium name="The Broad Institute Genome Sequencing Center for Infectious Disease"/>
            <person name="Wu L."/>
            <person name="Ma J."/>
        </authorList>
    </citation>
    <scope>NUCLEOTIDE SEQUENCE [LARGE SCALE GENOMIC DNA]</scope>
    <source>
        <strain evidence="8">CCUG 62763</strain>
    </source>
</reference>
<gene>
    <name evidence="7" type="ORF">ACFO3M_12950</name>
</gene>
<keyword evidence="2" id="KW-0238">DNA-binding</keyword>
<dbReference type="InterPro" id="IPR014710">
    <property type="entry name" value="RmlC-like_jellyroll"/>
</dbReference>
<evidence type="ECO:0000313" key="8">
    <source>
        <dbReference type="Proteomes" id="UP001596025"/>
    </source>
</evidence>
<protein>
    <submittedName>
        <fullName evidence="7">Crp/Fnr family transcriptional regulator</fullName>
    </submittedName>
</protein>
<comment type="caution">
    <text evidence="7">The sequence shown here is derived from an EMBL/GenBank/DDBJ whole genome shotgun (WGS) entry which is preliminary data.</text>
</comment>
<organism evidence="7 8">
    <name type="scientific">Geodermatophilus arenarius</name>
    <dbReference type="NCBI Taxonomy" id="1137990"/>
    <lineage>
        <taxon>Bacteria</taxon>
        <taxon>Bacillati</taxon>
        <taxon>Actinomycetota</taxon>
        <taxon>Actinomycetes</taxon>
        <taxon>Geodermatophilales</taxon>
        <taxon>Geodermatophilaceae</taxon>
        <taxon>Geodermatophilus</taxon>
    </lineage>
</organism>
<dbReference type="RefSeq" id="WP_387989085.1">
    <property type="nucleotide sequence ID" value="NZ_JBHSGR010000013.1"/>
</dbReference>
<dbReference type="InterPro" id="IPR000595">
    <property type="entry name" value="cNMP-bd_dom"/>
</dbReference>
<evidence type="ECO:0000256" key="2">
    <source>
        <dbReference type="ARBA" id="ARBA00023125"/>
    </source>
</evidence>
<dbReference type="InterPro" id="IPR050397">
    <property type="entry name" value="Env_Response_Regulators"/>
</dbReference>
<dbReference type="Gene3D" id="1.10.10.10">
    <property type="entry name" value="Winged helix-like DNA-binding domain superfamily/Winged helix DNA-binding domain"/>
    <property type="match status" value="1"/>
</dbReference>
<keyword evidence="3" id="KW-0804">Transcription</keyword>
<evidence type="ECO:0000256" key="4">
    <source>
        <dbReference type="SAM" id="MobiDB-lite"/>
    </source>
</evidence>
<feature type="region of interest" description="Disordered" evidence="4">
    <location>
        <begin position="1"/>
        <end position="24"/>
    </location>
</feature>
<dbReference type="CDD" id="cd00038">
    <property type="entry name" value="CAP_ED"/>
    <property type="match status" value="1"/>
</dbReference>
<dbReference type="SMART" id="SM00100">
    <property type="entry name" value="cNMP"/>
    <property type="match status" value="1"/>
</dbReference>
<dbReference type="SUPFAM" id="SSF46785">
    <property type="entry name" value="Winged helix' DNA-binding domain"/>
    <property type="match status" value="1"/>
</dbReference>
<evidence type="ECO:0000256" key="1">
    <source>
        <dbReference type="ARBA" id="ARBA00023015"/>
    </source>
</evidence>
<feature type="domain" description="HTH crp-type" evidence="6">
    <location>
        <begin position="162"/>
        <end position="228"/>
    </location>
</feature>
<evidence type="ECO:0000256" key="3">
    <source>
        <dbReference type="ARBA" id="ARBA00023163"/>
    </source>
</evidence>
<evidence type="ECO:0000259" key="6">
    <source>
        <dbReference type="PROSITE" id="PS51063"/>
    </source>
</evidence>
<keyword evidence="1" id="KW-0805">Transcription regulation</keyword>
<dbReference type="InterPro" id="IPR018490">
    <property type="entry name" value="cNMP-bd_dom_sf"/>
</dbReference>
<dbReference type="InterPro" id="IPR036388">
    <property type="entry name" value="WH-like_DNA-bd_sf"/>
</dbReference>
<dbReference type="PANTHER" id="PTHR24567">
    <property type="entry name" value="CRP FAMILY TRANSCRIPTIONAL REGULATORY PROTEIN"/>
    <property type="match status" value="1"/>
</dbReference>
<dbReference type="InterPro" id="IPR012318">
    <property type="entry name" value="HTH_CRP"/>
</dbReference>
<dbReference type="Pfam" id="PF13545">
    <property type="entry name" value="HTH_Crp_2"/>
    <property type="match status" value="1"/>
</dbReference>